<keyword evidence="2" id="KW-0805">Transcription regulation</keyword>
<protein>
    <submittedName>
        <fullName evidence="7">RNA polymerase sigma-70 factor, ECF subfamily</fullName>
    </submittedName>
</protein>
<dbReference type="GO" id="GO:0003677">
    <property type="term" value="F:DNA binding"/>
    <property type="evidence" value="ECO:0007669"/>
    <property type="project" value="InterPro"/>
</dbReference>
<dbReference type="InterPro" id="IPR007627">
    <property type="entry name" value="RNA_pol_sigma70_r2"/>
</dbReference>
<dbReference type="GO" id="GO:0016987">
    <property type="term" value="F:sigma factor activity"/>
    <property type="evidence" value="ECO:0007669"/>
    <property type="project" value="UniProtKB-KW"/>
</dbReference>
<evidence type="ECO:0000256" key="1">
    <source>
        <dbReference type="ARBA" id="ARBA00010641"/>
    </source>
</evidence>
<dbReference type="InterPro" id="IPR036388">
    <property type="entry name" value="WH-like_DNA-bd_sf"/>
</dbReference>
<dbReference type="InterPro" id="IPR014284">
    <property type="entry name" value="RNA_pol_sigma-70_dom"/>
</dbReference>
<feature type="domain" description="RNA polymerase sigma factor 70 region 4 type 2" evidence="6">
    <location>
        <begin position="126"/>
        <end position="177"/>
    </location>
</feature>
<dbReference type="InterPro" id="IPR039425">
    <property type="entry name" value="RNA_pol_sigma-70-like"/>
</dbReference>
<dbReference type="NCBIfam" id="TIGR02937">
    <property type="entry name" value="sigma70-ECF"/>
    <property type="match status" value="1"/>
</dbReference>
<dbReference type="Proteomes" id="UP000198748">
    <property type="component" value="Unassembled WGS sequence"/>
</dbReference>
<evidence type="ECO:0000313" key="7">
    <source>
        <dbReference type="EMBL" id="SDF00975.1"/>
    </source>
</evidence>
<dbReference type="EMBL" id="FNAN01000008">
    <property type="protein sequence ID" value="SDF00975.1"/>
    <property type="molecule type" value="Genomic_DNA"/>
</dbReference>
<dbReference type="GO" id="GO:0006352">
    <property type="term" value="P:DNA-templated transcription initiation"/>
    <property type="evidence" value="ECO:0007669"/>
    <property type="project" value="InterPro"/>
</dbReference>
<keyword evidence="3" id="KW-0731">Sigma factor</keyword>
<sequence>MSGNDVRYREAELVAKLKTNSRSAFEYLYDHYSAALYGVILKIVKDEEKAADVLQESFLKVWRHIASYSSEKGTLFTWMLNIARNRAIDMLRADSKTEQKVIRMDVVTEMEQVWGDNWSEIVFEMDVKTAVSGLPSERRTPIELVYFQGYTHEEAAEKLSVPLGTVKSRIRKGLQELRAAFFMPVMQQKRA</sequence>
<evidence type="ECO:0000256" key="2">
    <source>
        <dbReference type="ARBA" id="ARBA00023015"/>
    </source>
</evidence>
<feature type="domain" description="RNA polymerase sigma-70 region 2" evidence="5">
    <location>
        <begin position="28"/>
        <end position="96"/>
    </location>
</feature>
<dbReference type="PANTHER" id="PTHR43133">
    <property type="entry name" value="RNA POLYMERASE ECF-TYPE SIGMA FACTO"/>
    <property type="match status" value="1"/>
</dbReference>
<dbReference type="Gene3D" id="1.10.1740.10">
    <property type="match status" value="1"/>
</dbReference>
<dbReference type="Pfam" id="PF08281">
    <property type="entry name" value="Sigma70_r4_2"/>
    <property type="match status" value="1"/>
</dbReference>
<comment type="similarity">
    <text evidence="1">Belongs to the sigma-70 factor family. ECF subfamily.</text>
</comment>
<dbReference type="Pfam" id="PF04542">
    <property type="entry name" value="Sigma70_r2"/>
    <property type="match status" value="1"/>
</dbReference>
<evidence type="ECO:0000256" key="3">
    <source>
        <dbReference type="ARBA" id="ARBA00023082"/>
    </source>
</evidence>
<evidence type="ECO:0000313" key="8">
    <source>
        <dbReference type="Proteomes" id="UP000198748"/>
    </source>
</evidence>
<evidence type="ECO:0000259" key="6">
    <source>
        <dbReference type="Pfam" id="PF08281"/>
    </source>
</evidence>
<proteinExistence type="inferred from homology"/>
<dbReference type="RefSeq" id="WP_090151222.1">
    <property type="nucleotide sequence ID" value="NZ_FNAN01000008.1"/>
</dbReference>
<reference evidence="8" key="1">
    <citation type="submission" date="2016-10" db="EMBL/GenBank/DDBJ databases">
        <authorList>
            <person name="Varghese N."/>
            <person name="Submissions S."/>
        </authorList>
    </citation>
    <scope>NUCLEOTIDE SEQUENCE [LARGE SCALE GENOMIC DNA]</scope>
    <source>
        <strain evidence="8">DSM 25329</strain>
    </source>
</reference>
<accession>A0A1G7HKK5</accession>
<dbReference type="SUPFAM" id="SSF88659">
    <property type="entry name" value="Sigma3 and sigma4 domains of RNA polymerase sigma factors"/>
    <property type="match status" value="1"/>
</dbReference>
<organism evidence="7 8">
    <name type="scientific">Dyadobacter soli</name>
    <dbReference type="NCBI Taxonomy" id="659014"/>
    <lineage>
        <taxon>Bacteria</taxon>
        <taxon>Pseudomonadati</taxon>
        <taxon>Bacteroidota</taxon>
        <taxon>Cytophagia</taxon>
        <taxon>Cytophagales</taxon>
        <taxon>Spirosomataceae</taxon>
        <taxon>Dyadobacter</taxon>
    </lineage>
</organism>
<evidence type="ECO:0000256" key="4">
    <source>
        <dbReference type="ARBA" id="ARBA00023163"/>
    </source>
</evidence>
<dbReference type="InterPro" id="IPR013324">
    <property type="entry name" value="RNA_pol_sigma_r3/r4-like"/>
</dbReference>
<keyword evidence="8" id="KW-1185">Reference proteome</keyword>
<dbReference type="SUPFAM" id="SSF88946">
    <property type="entry name" value="Sigma2 domain of RNA polymerase sigma factors"/>
    <property type="match status" value="1"/>
</dbReference>
<name>A0A1G7HKK5_9BACT</name>
<dbReference type="OrthoDB" id="9784272at2"/>
<dbReference type="PANTHER" id="PTHR43133:SF62">
    <property type="entry name" value="RNA POLYMERASE SIGMA FACTOR SIGZ"/>
    <property type="match status" value="1"/>
</dbReference>
<evidence type="ECO:0000259" key="5">
    <source>
        <dbReference type="Pfam" id="PF04542"/>
    </source>
</evidence>
<keyword evidence="4" id="KW-0804">Transcription</keyword>
<dbReference type="STRING" id="659014.SAMN04487996_108190"/>
<dbReference type="Gene3D" id="1.10.10.10">
    <property type="entry name" value="Winged helix-like DNA-binding domain superfamily/Winged helix DNA-binding domain"/>
    <property type="match status" value="1"/>
</dbReference>
<dbReference type="CDD" id="cd06171">
    <property type="entry name" value="Sigma70_r4"/>
    <property type="match status" value="1"/>
</dbReference>
<gene>
    <name evidence="7" type="ORF">SAMN04487996_108190</name>
</gene>
<dbReference type="InterPro" id="IPR013325">
    <property type="entry name" value="RNA_pol_sigma_r2"/>
</dbReference>
<dbReference type="InterPro" id="IPR013249">
    <property type="entry name" value="RNA_pol_sigma70_r4_t2"/>
</dbReference>
<dbReference type="AlphaFoldDB" id="A0A1G7HKK5"/>